<keyword evidence="1" id="KW-0812">Transmembrane</keyword>
<reference evidence="2" key="2">
    <citation type="submission" date="2015-03" db="UniProtKB">
        <authorList>
            <consortium name="EnsemblPlants"/>
        </authorList>
    </citation>
    <scope>IDENTIFICATION</scope>
</reference>
<keyword evidence="1" id="KW-1133">Transmembrane helix</keyword>
<keyword evidence="1" id="KW-0472">Membrane</keyword>
<evidence type="ECO:0000313" key="3">
    <source>
        <dbReference type="Proteomes" id="UP000032141"/>
    </source>
</evidence>
<keyword evidence="3" id="KW-1185">Reference proteome</keyword>
<dbReference type="AlphaFoldDB" id="A0A0D3C151"/>
<evidence type="ECO:0000313" key="2">
    <source>
        <dbReference type="EnsemblPlants" id="Bo4g149420.1"/>
    </source>
</evidence>
<dbReference type="EnsemblPlants" id="Bo4g149420.1">
    <property type="protein sequence ID" value="Bo4g149420.1"/>
    <property type="gene ID" value="Bo4g149420"/>
</dbReference>
<protein>
    <submittedName>
        <fullName evidence="2">Uncharacterized protein</fullName>
    </submittedName>
</protein>
<name>A0A0D3C151_BRAOL</name>
<evidence type="ECO:0000256" key="1">
    <source>
        <dbReference type="SAM" id="Phobius"/>
    </source>
</evidence>
<dbReference type="Gramene" id="Bo4g149420.1">
    <property type="protein sequence ID" value="Bo4g149420.1"/>
    <property type="gene ID" value="Bo4g149420"/>
</dbReference>
<accession>A0A0D3C151</accession>
<organism evidence="2 3">
    <name type="scientific">Brassica oleracea var. oleracea</name>
    <dbReference type="NCBI Taxonomy" id="109376"/>
    <lineage>
        <taxon>Eukaryota</taxon>
        <taxon>Viridiplantae</taxon>
        <taxon>Streptophyta</taxon>
        <taxon>Embryophyta</taxon>
        <taxon>Tracheophyta</taxon>
        <taxon>Spermatophyta</taxon>
        <taxon>Magnoliopsida</taxon>
        <taxon>eudicotyledons</taxon>
        <taxon>Gunneridae</taxon>
        <taxon>Pentapetalae</taxon>
        <taxon>rosids</taxon>
        <taxon>malvids</taxon>
        <taxon>Brassicales</taxon>
        <taxon>Brassicaceae</taxon>
        <taxon>Brassiceae</taxon>
        <taxon>Brassica</taxon>
    </lineage>
</organism>
<feature type="transmembrane region" description="Helical" evidence="1">
    <location>
        <begin position="15"/>
        <end position="33"/>
    </location>
</feature>
<dbReference type="HOGENOM" id="CLU_2609371_0_0_1"/>
<sequence>MIISPESLSFFPQDLILFLSYATSDLVPLRFVVSTKTIMSHPKKKPQSNSSFQHFQRLWTLTRSKRYCLTGFRYCWWIE</sequence>
<dbReference type="Proteomes" id="UP000032141">
    <property type="component" value="Chromosome C4"/>
</dbReference>
<proteinExistence type="predicted"/>
<reference evidence="2 3" key="1">
    <citation type="journal article" date="2014" name="Genome Biol.">
        <title>Transcriptome and methylome profiling reveals relics of genome dominance in the mesopolyploid Brassica oleracea.</title>
        <authorList>
            <person name="Parkin I.A."/>
            <person name="Koh C."/>
            <person name="Tang H."/>
            <person name="Robinson S.J."/>
            <person name="Kagale S."/>
            <person name="Clarke W.E."/>
            <person name="Town C.D."/>
            <person name="Nixon J."/>
            <person name="Krishnakumar V."/>
            <person name="Bidwell S.L."/>
            <person name="Denoeud F."/>
            <person name="Belcram H."/>
            <person name="Links M.G."/>
            <person name="Just J."/>
            <person name="Clarke C."/>
            <person name="Bender T."/>
            <person name="Huebert T."/>
            <person name="Mason A.S."/>
            <person name="Pires J.C."/>
            <person name="Barker G."/>
            <person name="Moore J."/>
            <person name="Walley P.G."/>
            <person name="Manoli S."/>
            <person name="Batley J."/>
            <person name="Edwards D."/>
            <person name="Nelson M.N."/>
            <person name="Wang X."/>
            <person name="Paterson A.H."/>
            <person name="King G."/>
            <person name="Bancroft I."/>
            <person name="Chalhoub B."/>
            <person name="Sharpe A.G."/>
        </authorList>
    </citation>
    <scope>NUCLEOTIDE SEQUENCE</scope>
    <source>
        <strain evidence="2 3">cv. TO1000</strain>
    </source>
</reference>